<protein>
    <recommendedName>
        <fullName evidence="3">YbxH family protein</fullName>
    </recommendedName>
</protein>
<evidence type="ECO:0008006" key="3">
    <source>
        <dbReference type="Google" id="ProtNLM"/>
    </source>
</evidence>
<name>A0A3D8GQ82_9BACI</name>
<dbReference type="InterPro" id="IPR035314">
    <property type="entry name" value="DUF5370"/>
</dbReference>
<accession>A0A3D8GQ82</accession>
<dbReference type="AlphaFoldDB" id="A0A3D8GQ82"/>
<proteinExistence type="predicted"/>
<dbReference type="EMBL" id="QNQT01000005">
    <property type="protein sequence ID" value="RDU36598.1"/>
    <property type="molecule type" value="Genomic_DNA"/>
</dbReference>
<evidence type="ECO:0000313" key="2">
    <source>
        <dbReference type="Proteomes" id="UP000257144"/>
    </source>
</evidence>
<dbReference type="Proteomes" id="UP000257144">
    <property type="component" value="Unassembled WGS sequence"/>
</dbReference>
<sequence length="63" mass="7276">MGAIDKFGYRFEPEFSVISQNGAIHVYKNGEFIEEIKFTFSGKFPVLDEIEQIVDEYCHNKGI</sequence>
<dbReference type="RefSeq" id="WP_115452591.1">
    <property type="nucleotide sequence ID" value="NZ_QNQT01000005.1"/>
</dbReference>
<dbReference type="Pfam" id="PF17340">
    <property type="entry name" value="DUF5370"/>
    <property type="match status" value="1"/>
</dbReference>
<organism evidence="1 2">
    <name type="scientific">Neobacillus piezotolerans</name>
    <dbReference type="NCBI Taxonomy" id="2259171"/>
    <lineage>
        <taxon>Bacteria</taxon>
        <taxon>Bacillati</taxon>
        <taxon>Bacillota</taxon>
        <taxon>Bacilli</taxon>
        <taxon>Bacillales</taxon>
        <taxon>Bacillaceae</taxon>
        <taxon>Neobacillus</taxon>
    </lineage>
</organism>
<reference evidence="1 2" key="1">
    <citation type="submission" date="2018-07" db="EMBL/GenBank/DDBJ databases">
        <title>Bacillus sp. YLB-04 draft genome sequence.</title>
        <authorList>
            <person name="Yu L."/>
            <person name="Tang X."/>
        </authorList>
    </citation>
    <scope>NUCLEOTIDE SEQUENCE [LARGE SCALE GENOMIC DNA]</scope>
    <source>
        <strain evidence="1 2">YLB-04</strain>
    </source>
</reference>
<evidence type="ECO:0000313" key="1">
    <source>
        <dbReference type="EMBL" id="RDU36598.1"/>
    </source>
</evidence>
<gene>
    <name evidence="1" type="ORF">DRW41_13670</name>
</gene>
<keyword evidence="2" id="KW-1185">Reference proteome</keyword>
<dbReference type="OrthoDB" id="2971825at2"/>
<comment type="caution">
    <text evidence="1">The sequence shown here is derived from an EMBL/GenBank/DDBJ whole genome shotgun (WGS) entry which is preliminary data.</text>
</comment>